<evidence type="ECO:0000313" key="1">
    <source>
        <dbReference type="EMBL" id="KAL1619494.1"/>
    </source>
</evidence>
<reference evidence="1 2" key="1">
    <citation type="submission" date="2024-02" db="EMBL/GenBank/DDBJ databases">
        <title>De novo assembly and annotation of 12 fungi associated with fruit tree decline syndrome in Ontario, Canada.</title>
        <authorList>
            <person name="Sulman M."/>
            <person name="Ellouze W."/>
            <person name="Ilyukhin E."/>
        </authorList>
    </citation>
    <scope>NUCLEOTIDE SEQUENCE [LARGE SCALE GENOMIC DNA]</scope>
    <source>
        <strain evidence="1 2">M1-105</strain>
    </source>
</reference>
<dbReference type="Proteomes" id="UP001521116">
    <property type="component" value="Unassembled WGS sequence"/>
</dbReference>
<gene>
    <name evidence="1" type="ORF">SLS56_010084</name>
</gene>
<evidence type="ECO:0000313" key="2">
    <source>
        <dbReference type="Proteomes" id="UP001521116"/>
    </source>
</evidence>
<organism evidence="1 2">
    <name type="scientific">Neofusicoccum ribis</name>
    <dbReference type="NCBI Taxonomy" id="45134"/>
    <lineage>
        <taxon>Eukaryota</taxon>
        <taxon>Fungi</taxon>
        <taxon>Dikarya</taxon>
        <taxon>Ascomycota</taxon>
        <taxon>Pezizomycotina</taxon>
        <taxon>Dothideomycetes</taxon>
        <taxon>Dothideomycetes incertae sedis</taxon>
        <taxon>Botryosphaeriales</taxon>
        <taxon>Botryosphaeriaceae</taxon>
        <taxon>Neofusicoccum</taxon>
    </lineage>
</organism>
<comment type="caution">
    <text evidence="1">The sequence shown here is derived from an EMBL/GenBank/DDBJ whole genome shotgun (WGS) entry which is preliminary data.</text>
</comment>
<dbReference type="EMBL" id="JAJVDC020000187">
    <property type="protein sequence ID" value="KAL1619494.1"/>
    <property type="molecule type" value="Genomic_DNA"/>
</dbReference>
<protein>
    <submittedName>
        <fullName evidence="1">Uncharacterized protein</fullName>
    </submittedName>
</protein>
<sequence>MDEYLQWYPGSGRFIYSHFTLYDAALDDSVPTNETIIITRHRNLDLAPHHYFDRKRGFFMVDWERFAVDWELANGRAAAMMVLRGLHQEVKRRYKDWERARAARTANQAPAEQTVAAFWRMVAQMEEDRDW</sequence>
<proteinExistence type="predicted"/>
<keyword evidence="2" id="KW-1185">Reference proteome</keyword>
<accession>A0ABR3SFF3</accession>
<name>A0ABR3SFF3_9PEZI</name>